<evidence type="ECO:0000313" key="3">
    <source>
        <dbReference type="Proteomes" id="UP000683310"/>
    </source>
</evidence>
<organism evidence="2 3">
    <name type="scientific">Nocardia tengchongensis</name>
    <dbReference type="NCBI Taxonomy" id="2055889"/>
    <lineage>
        <taxon>Bacteria</taxon>
        <taxon>Bacillati</taxon>
        <taxon>Actinomycetota</taxon>
        <taxon>Actinomycetes</taxon>
        <taxon>Mycobacteriales</taxon>
        <taxon>Nocardiaceae</taxon>
        <taxon>Nocardia</taxon>
    </lineage>
</organism>
<protein>
    <recommendedName>
        <fullName evidence="4">Secreted protein</fullName>
    </recommendedName>
</protein>
<evidence type="ECO:0008006" key="4">
    <source>
        <dbReference type="Google" id="ProtNLM"/>
    </source>
</evidence>
<feature type="transmembrane region" description="Helical" evidence="1">
    <location>
        <begin position="16"/>
        <end position="38"/>
    </location>
</feature>
<dbReference type="Proteomes" id="UP000683310">
    <property type="component" value="Chromosome"/>
</dbReference>
<keyword evidence="1" id="KW-1133">Transmembrane helix</keyword>
<dbReference type="RefSeq" id="WP_213558832.1">
    <property type="nucleotide sequence ID" value="NZ_JBHZDI010000003.1"/>
</dbReference>
<keyword evidence="3" id="KW-1185">Reference proteome</keyword>
<name>A0ABX8CS91_9NOCA</name>
<proteinExistence type="predicted"/>
<keyword evidence="1" id="KW-0812">Transmembrane</keyword>
<evidence type="ECO:0000256" key="1">
    <source>
        <dbReference type="SAM" id="Phobius"/>
    </source>
</evidence>
<dbReference type="EMBL" id="CP074371">
    <property type="protein sequence ID" value="QVI22753.1"/>
    <property type="molecule type" value="Genomic_DNA"/>
</dbReference>
<gene>
    <name evidence="2" type="ORF">KHQ06_07090</name>
</gene>
<reference evidence="2 3" key="1">
    <citation type="submission" date="2021-04" db="EMBL/GenBank/DDBJ databases">
        <title>Nocardia tengchongensis.</title>
        <authorList>
            <person name="Zhuang k."/>
            <person name="Ran Y."/>
            <person name="Li W."/>
        </authorList>
    </citation>
    <scope>NUCLEOTIDE SEQUENCE [LARGE SCALE GENOMIC DNA]</scope>
    <source>
        <strain evidence="2 3">CFH S0057</strain>
    </source>
</reference>
<evidence type="ECO:0000313" key="2">
    <source>
        <dbReference type="EMBL" id="QVI22753.1"/>
    </source>
</evidence>
<keyword evidence="1" id="KW-0472">Membrane</keyword>
<accession>A0ABX8CS91</accession>
<sequence>MDEGLVTLKNNRIRRVGLGMAGFTAVAAVCFMTAVVGAPASADVIQCPQGVAPQVSSSKLSVGQTYTLTVPACSGATTAWFSVFSKTTNKWLDPQNVSMTLSQSGGTAVFTASWTPSQTGGNEIHVIEQSDVNTYISNPNTVTVNAAPATSTGSADSIPVIGGLLKSLGL</sequence>